<gene>
    <name evidence="1" type="primary">Acey_s0155.g3091</name>
    <name evidence="1" type="ORF">Y032_0155g3091</name>
</gene>
<name>A0A016T005_9BILA</name>
<organism evidence="1 2">
    <name type="scientific">Ancylostoma ceylanicum</name>
    <dbReference type="NCBI Taxonomy" id="53326"/>
    <lineage>
        <taxon>Eukaryota</taxon>
        <taxon>Metazoa</taxon>
        <taxon>Ecdysozoa</taxon>
        <taxon>Nematoda</taxon>
        <taxon>Chromadorea</taxon>
        <taxon>Rhabditida</taxon>
        <taxon>Rhabditina</taxon>
        <taxon>Rhabditomorpha</taxon>
        <taxon>Strongyloidea</taxon>
        <taxon>Ancylostomatidae</taxon>
        <taxon>Ancylostomatinae</taxon>
        <taxon>Ancylostoma</taxon>
    </lineage>
</organism>
<comment type="caution">
    <text evidence="1">The sequence shown here is derived from an EMBL/GenBank/DDBJ whole genome shotgun (WGS) entry which is preliminary data.</text>
</comment>
<evidence type="ECO:0000313" key="2">
    <source>
        <dbReference type="Proteomes" id="UP000024635"/>
    </source>
</evidence>
<dbReference type="EMBL" id="JARK01001491">
    <property type="protein sequence ID" value="EYB95919.1"/>
    <property type="molecule type" value="Genomic_DNA"/>
</dbReference>
<protein>
    <submittedName>
        <fullName evidence="1">Uncharacterized protein</fullName>
    </submittedName>
</protein>
<evidence type="ECO:0000313" key="1">
    <source>
        <dbReference type="EMBL" id="EYB95919.1"/>
    </source>
</evidence>
<dbReference type="AlphaFoldDB" id="A0A016T005"/>
<keyword evidence="2" id="KW-1185">Reference proteome</keyword>
<sequence>MAAHLVEELEEGDPAVGSLEGEDRYSDVPLPDISTLLIALNKRKPEIPTKTETEYEFNVFCEHYEVEQIQDFPYLKGRYIREVGFGIDAKVPIEKNTVPICAAYRTGHTRAQASGTTVTGPVVWPMEHLLSDHTF</sequence>
<dbReference type="Proteomes" id="UP000024635">
    <property type="component" value="Unassembled WGS sequence"/>
</dbReference>
<proteinExistence type="predicted"/>
<accession>A0A016T005</accession>
<reference evidence="2" key="1">
    <citation type="journal article" date="2015" name="Nat. Genet.">
        <title>The genome and transcriptome of the zoonotic hookworm Ancylostoma ceylanicum identify infection-specific gene families.</title>
        <authorList>
            <person name="Schwarz E.M."/>
            <person name="Hu Y."/>
            <person name="Antoshechkin I."/>
            <person name="Miller M.M."/>
            <person name="Sternberg P.W."/>
            <person name="Aroian R.V."/>
        </authorList>
    </citation>
    <scope>NUCLEOTIDE SEQUENCE</scope>
    <source>
        <strain evidence="2">HY135</strain>
    </source>
</reference>